<dbReference type="Proteomes" id="UP001174136">
    <property type="component" value="Unassembled WGS sequence"/>
</dbReference>
<dbReference type="InterPro" id="IPR004073">
    <property type="entry name" value="GPCR_3_vmron_rcpt_2"/>
</dbReference>
<dbReference type="PROSITE" id="PS00981">
    <property type="entry name" value="G_PROTEIN_RECEP_F3_3"/>
    <property type="match status" value="1"/>
</dbReference>
<dbReference type="Pfam" id="PF01094">
    <property type="entry name" value="ANF_receptor"/>
    <property type="match status" value="2"/>
</dbReference>
<keyword evidence="6 12" id="KW-1133">Transmembrane helix</keyword>
<dbReference type="PRINTS" id="PR01535">
    <property type="entry name" value="VOMERONASL2R"/>
</dbReference>
<evidence type="ECO:0000256" key="4">
    <source>
        <dbReference type="ARBA" id="ARBA00022692"/>
    </source>
</evidence>
<feature type="domain" description="G-protein coupled receptors family 3 profile" evidence="13">
    <location>
        <begin position="1041"/>
        <end position="1306"/>
    </location>
</feature>
<reference evidence="14" key="1">
    <citation type="journal article" date="2023" name="Front. Mar. Sci.">
        <title>A new Merluccius polli reference genome to investigate the effects of global change in West African waters.</title>
        <authorList>
            <person name="Mateo J.L."/>
            <person name="Blanco-Fernandez C."/>
            <person name="Garcia-Vazquez E."/>
            <person name="Machado-Schiaffino G."/>
        </authorList>
    </citation>
    <scope>NUCLEOTIDE SEQUENCE</scope>
    <source>
        <strain evidence="14">C29</strain>
        <tissue evidence="14">Fin</tissue>
    </source>
</reference>
<dbReference type="InterPro" id="IPR000068">
    <property type="entry name" value="GPCR_3_Ca_sens_rcpt-rel"/>
</dbReference>
<keyword evidence="5" id="KW-0732">Signal</keyword>
<dbReference type="InterPro" id="IPR028082">
    <property type="entry name" value="Peripla_BP_I"/>
</dbReference>
<evidence type="ECO:0000256" key="2">
    <source>
        <dbReference type="ARBA" id="ARBA00007242"/>
    </source>
</evidence>
<evidence type="ECO:0000256" key="9">
    <source>
        <dbReference type="ARBA" id="ARBA00023170"/>
    </source>
</evidence>
<feature type="transmembrane region" description="Helical" evidence="12">
    <location>
        <begin position="412"/>
        <end position="436"/>
    </location>
</feature>
<keyword evidence="4 12" id="KW-0812">Transmembrane</keyword>
<feature type="domain" description="G-protein coupled receptors family 3 profile" evidence="13">
    <location>
        <begin position="342"/>
        <end position="478"/>
    </location>
</feature>
<evidence type="ECO:0000256" key="12">
    <source>
        <dbReference type="SAM" id="Phobius"/>
    </source>
</evidence>
<evidence type="ECO:0000256" key="3">
    <source>
        <dbReference type="ARBA" id="ARBA00022475"/>
    </source>
</evidence>
<evidence type="ECO:0000313" key="14">
    <source>
        <dbReference type="EMBL" id="KAK0141148.1"/>
    </source>
</evidence>
<keyword evidence="10" id="KW-0325">Glycoprotein</keyword>
<keyword evidence="7" id="KW-0297">G-protein coupled receptor</keyword>
<keyword evidence="8 12" id="KW-0472">Membrane</keyword>
<dbReference type="Gene3D" id="3.40.50.2300">
    <property type="match status" value="4"/>
</dbReference>
<dbReference type="Gene3D" id="2.10.50.30">
    <property type="entry name" value="GPCR, family 3, nine cysteines domain"/>
    <property type="match status" value="2"/>
</dbReference>
<dbReference type="InterPro" id="IPR011500">
    <property type="entry name" value="GPCR_3_9-Cys_dom"/>
</dbReference>
<evidence type="ECO:0000256" key="8">
    <source>
        <dbReference type="ARBA" id="ARBA00023136"/>
    </source>
</evidence>
<dbReference type="PANTHER" id="PTHR24061:SF528">
    <property type="entry name" value="C-FAMILY ODORANT RECEPTOR OLFCD2-RELATED"/>
    <property type="match status" value="1"/>
</dbReference>
<feature type="transmembrane region" description="Helical" evidence="12">
    <location>
        <begin position="1155"/>
        <end position="1174"/>
    </location>
</feature>
<comment type="subcellular location">
    <subcellularLocation>
        <location evidence="1">Cell membrane</location>
        <topology evidence="1">Multi-pass membrane protein</topology>
    </subcellularLocation>
</comment>
<keyword evidence="15" id="KW-1185">Reference proteome</keyword>
<keyword evidence="9 14" id="KW-0675">Receptor</keyword>
<feature type="transmembrane region" description="Helical" evidence="12">
    <location>
        <begin position="341"/>
        <end position="367"/>
    </location>
</feature>
<feature type="transmembrane region" description="Helical" evidence="12">
    <location>
        <begin position="1237"/>
        <end position="1257"/>
    </location>
</feature>
<dbReference type="PANTHER" id="PTHR24061">
    <property type="entry name" value="CALCIUM-SENSING RECEPTOR-RELATED"/>
    <property type="match status" value="1"/>
</dbReference>
<evidence type="ECO:0000313" key="15">
    <source>
        <dbReference type="Proteomes" id="UP001174136"/>
    </source>
</evidence>
<name>A0AA47MIW6_MERPO</name>
<comment type="caution">
    <text evidence="14">The sequence shown here is derived from an EMBL/GenBank/DDBJ whole genome shotgun (WGS) entry which is preliminary data.</text>
</comment>
<sequence length="1306" mass="143091">MEKLKSMVETIKRSSAKVVVTFIIAQDAKALMQEVVRQNITDKQWLANDAWVTFAAVSVPQNIPSLAGTLGFALRKADIPGLGSFLTHILPTTLSPDPDPFKPELWESLFGCSLNITGRQQTLKPCLGSEEIAVGESMYADVAQLRASYNVYKAVYAIAHAIQDMLACSPERGPLINGQCPDVRKLHPSEYIGRVNFTTLLGEQLYFDENGDPPASYDILNWHVTPQGKVEFVNVGHFVSSQGSGGQFHIDMDRVLWGGGQGDRVPVSICSTPCPAGTRKAVQKGRPECCFDCFQCPEGEISNETGTGSIDCIRCPERFWSNSDHTVCLPQQVDFLSHNDIMGIILSIMSVAGATLTAATFTTFFYYRNTPLVRANNSEVSFMLLLSLKLCFLCALAFIGRPVAWSCALRHTLFGTSFGLCISCLLSRTVVVLVAFRSTLPGENLMRYFGLVQQRLGISFCTLVQVLICVLWLILAPPQPAERGLMAGPISGSVYQRGDIVIGGLFPVHVKAPEPETEFQDIRRAYRWLRTMIFAVEEINSNPHLLPNLTLGYLAADTCLAESTTLSTSMAMVTGLQVSRAGDGCKSAPAVPVIIGDARSSSSMILADTLGGFDIPMVSYMASCVCLSNSLKYPRFFRTMISDALEAQAMAQLLQLLGWTWVGLVSADDDFGRFAMQILTEELRGTGVCVAYHQVVPKGYAMEKLKSMVEIIKRSSAKVVVTFIIDQDAKALMEEVARQNITDKQWLANDAWVTFAPVSVPQNIPSLAGTLGFALRKADIPGLGSFLTHIRPTTLSPDPDPFKPELWESLFGCSLNITGKQQTLKPCLGSEEIAVGESMYADVAQLRASYNVYKAVYAIAHAIQDMLACSPERGPLINGQCPDVRKLHPSEYIGRVNFTTLLGEQLYFDENGDPPASYDILNWHVTPQGKVEFVNVGHFVSSQGSGGQFHIDMNRVLWGGGQGDRVPVSICSTPCPAGTRKAVQKGRPECCFDCFQCPGGEISNETGSIDCIRCPERFWSNSDHTVCLPQQVDFLSHNDIMGIILSIMSVAGATLTAATFTTFFYYRNTPLVRANNSEVSFMLLLSLKLCFLCALAFIGRPVAWSCALRHTLFGISFGLCISCLLSRTVVVLVAFRSTLPGENLMRYFGLAQQRLGISFCTLVQVLICALWLILAPPQPAERGVRENRGPKIVLECDVGSVVGFVLVLGYIGLLASLCLLLAFLARKLPDNFNEAKFITFSMLIFFAVWVAFVPAYISSPGKYSVAVEVFAILASSYGLLLCIFAPKCFILLLRPERNTKKHLMAR</sequence>
<dbReference type="InterPro" id="IPR000337">
    <property type="entry name" value="GPCR_3"/>
</dbReference>
<dbReference type="InterPro" id="IPR017978">
    <property type="entry name" value="GPCR_3_C"/>
</dbReference>
<protein>
    <submittedName>
        <fullName evidence="14">Extracellular calcium-sensing receptor</fullName>
    </submittedName>
</protein>
<dbReference type="Pfam" id="PF00003">
    <property type="entry name" value="7tm_3"/>
    <property type="match status" value="2"/>
</dbReference>
<dbReference type="EMBL" id="JAOPHQ010003982">
    <property type="protein sequence ID" value="KAK0141148.1"/>
    <property type="molecule type" value="Genomic_DNA"/>
</dbReference>
<feature type="transmembrane region" description="Helical" evidence="12">
    <location>
        <begin position="1111"/>
        <end position="1135"/>
    </location>
</feature>
<evidence type="ECO:0000256" key="6">
    <source>
        <dbReference type="ARBA" id="ARBA00022989"/>
    </source>
</evidence>
<evidence type="ECO:0000256" key="7">
    <source>
        <dbReference type="ARBA" id="ARBA00023040"/>
    </source>
</evidence>
<feature type="transmembrane region" description="Helical" evidence="12">
    <location>
        <begin position="379"/>
        <end position="400"/>
    </location>
</feature>
<accession>A0AA47MIW6</accession>
<feature type="transmembrane region" description="Helical" evidence="12">
    <location>
        <begin position="1040"/>
        <end position="1066"/>
    </location>
</feature>
<comment type="similarity">
    <text evidence="2">Belongs to the G-protein coupled receptor 3 family.</text>
</comment>
<evidence type="ECO:0000256" key="5">
    <source>
        <dbReference type="ARBA" id="ARBA00022729"/>
    </source>
</evidence>
<evidence type="ECO:0000256" key="10">
    <source>
        <dbReference type="ARBA" id="ARBA00023180"/>
    </source>
</evidence>
<dbReference type="GO" id="GO:0005886">
    <property type="term" value="C:plasma membrane"/>
    <property type="evidence" value="ECO:0007669"/>
    <property type="project" value="UniProtKB-SubCell"/>
</dbReference>
<dbReference type="InterPro" id="IPR017979">
    <property type="entry name" value="GPCR_3_CS"/>
</dbReference>
<dbReference type="PRINTS" id="PR00248">
    <property type="entry name" value="GPCRMGR"/>
</dbReference>
<feature type="transmembrane region" description="Helical" evidence="12">
    <location>
        <begin position="456"/>
        <end position="475"/>
    </location>
</feature>
<dbReference type="PROSITE" id="PS50259">
    <property type="entry name" value="G_PROTEIN_RECEP_F3_4"/>
    <property type="match status" value="2"/>
</dbReference>
<dbReference type="InterPro" id="IPR038550">
    <property type="entry name" value="GPCR_3_9-Cys_sf"/>
</dbReference>
<feature type="transmembrane region" description="Helical" evidence="12">
    <location>
        <begin position="1078"/>
        <end position="1099"/>
    </location>
</feature>
<organism evidence="14 15">
    <name type="scientific">Merluccius polli</name>
    <name type="common">Benguela hake</name>
    <name type="synonym">Merluccius cadenati</name>
    <dbReference type="NCBI Taxonomy" id="89951"/>
    <lineage>
        <taxon>Eukaryota</taxon>
        <taxon>Metazoa</taxon>
        <taxon>Chordata</taxon>
        <taxon>Craniata</taxon>
        <taxon>Vertebrata</taxon>
        <taxon>Euteleostomi</taxon>
        <taxon>Actinopterygii</taxon>
        <taxon>Neopterygii</taxon>
        <taxon>Teleostei</taxon>
        <taxon>Neoteleostei</taxon>
        <taxon>Acanthomorphata</taxon>
        <taxon>Zeiogadaria</taxon>
        <taxon>Gadariae</taxon>
        <taxon>Gadiformes</taxon>
        <taxon>Gadoidei</taxon>
        <taxon>Merlucciidae</taxon>
        <taxon>Merluccius</taxon>
    </lineage>
</organism>
<feature type="transmembrane region" description="Helical" evidence="12">
    <location>
        <begin position="1201"/>
        <end position="1225"/>
    </location>
</feature>
<dbReference type="FunFam" id="2.10.50.30:FF:000002">
    <property type="entry name" value="Vomeronasal 2 receptor, h1"/>
    <property type="match status" value="2"/>
</dbReference>
<gene>
    <name evidence="14" type="primary">CASR_0</name>
    <name evidence="14" type="ORF">N1851_021831</name>
</gene>
<dbReference type="Pfam" id="PF07562">
    <property type="entry name" value="NCD3G"/>
    <property type="match status" value="2"/>
</dbReference>
<dbReference type="InterPro" id="IPR001828">
    <property type="entry name" value="ANF_lig-bd_rcpt"/>
</dbReference>
<evidence type="ECO:0000259" key="13">
    <source>
        <dbReference type="PROSITE" id="PS50259"/>
    </source>
</evidence>
<dbReference type="SUPFAM" id="SSF53822">
    <property type="entry name" value="Periplasmic binding protein-like I"/>
    <property type="match status" value="2"/>
</dbReference>
<evidence type="ECO:0000256" key="1">
    <source>
        <dbReference type="ARBA" id="ARBA00004651"/>
    </source>
</evidence>
<keyword evidence="3" id="KW-1003">Cell membrane</keyword>
<dbReference type="FunFam" id="3.40.50.2300:FF:000016">
    <property type="entry name" value="Taste 1 receptor member 2"/>
    <property type="match status" value="2"/>
</dbReference>
<feature type="transmembrane region" description="Helical" evidence="12">
    <location>
        <begin position="1269"/>
        <end position="1293"/>
    </location>
</feature>
<proteinExistence type="inferred from homology"/>
<dbReference type="GO" id="GO:0004930">
    <property type="term" value="F:G protein-coupled receptor activity"/>
    <property type="evidence" value="ECO:0007669"/>
    <property type="project" value="UniProtKB-KW"/>
</dbReference>
<evidence type="ECO:0000256" key="11">
    <source>
        <dbReference type="ARBA" id="ARBA00023224"/>
    </source>
</evidence>
<keyword evidence="11" id="KW-0807">Transducer</keyword>